<dbReference type="PANTHER" id="PTHR38436">
    <property type="entry name" value="POLYKETIDE CYCLASE SNOAL-LIKE DOMAIN"/>
    <property type="match status" value="1"/>
</dbReference>
<dbReference type="InterPro" id="IPR006311">
    <property type="entry name" value="TAT_signal"/>
</dbReference>
<keyword evidence="1" id="KW-0732">Signal</keyword>
<evidence type="ECO:0000313" key="3">
    <source>
        <dbReference type="Proteomes" id="UP000184096"/>
    </source>
</evidence>
<dbReference type="PROSITE" id="PS51318">
    <property type="entry name" value="TAT"/>
    <property type="match status" value="1"/>
</dbReference>
<evidence type="ECO:0000256" key="1">
    <source>
        <dbReference type="SAM" id="SignalP"/>
    </source>
</evidence>
<sequence>MDRRNLLKTVTLAGSALAVPALVAPASADDKNATAPWIQKFAATLSAHDLTAFAALFSENYVNHQVSAASPPPPQGKSPKQGTVAVFTARLAGIPDLKVEIEATVASGNIAAASFVYSGTHNGPLAGVAPTGRALRFTSCDIFRVQDGLIVEHWGMGDLAGVAAQLKA</sequence>
<proteinExistence type="predicted"/>
<feature type="signal peptide" evidence="1">
    <location>
        <begin position="1"/>
        <end position="28"/>
    </location>
</feature>
<accession>A0A1M7UP13</accession>
<dbReference type="OrthoDB" id="129343at2"/>
<dbReference type="RefSeq" id="WP_083587820.1">
    <property type="nucleotide sequence ID" value="NZ_LT670849.1"/>
</dbReference>
<dbReference type="PANTHER" id="PTHR38436:SF1">
    <property type="entry name" value="ESTER CYCLASE"/>
    <property type="match status" value="1"/>
</dbReference>
<dbReference type="EMBL" id="LT670849">
    <property type="protein sequence ID" value="SHN84635.1"/>
    <property type="molecule type" value="Genomic_DNA"/>
</dbReference>
<dbReference type="SUPFAM" id="SSF54427">
    <property type="entry name" value="NTF2-like"/>
    <property type="match status" value="1"/>
</dbReference>
<dbReference type="AlphaFoldDB" id="A0A1M7UP13"/>
<gene>
    <name evidence="2" type="ORF">SAMN05444170_5970</name>
</gene>
<dbReference type="Proteomes" id="UP000184096">
    <property type="component" value="Chromosome I"/>
</dbReference>
<protein>
    <submittedName>
        <fullName evidence="2">SnoaL-like polyketide cyclase</fullName>
    </submittedName>
</protein>
<keyword evidence="3" id="KW-1185">Reference proteome</keyword>
<dbReference type="Pfam" id="PF07366">
    <property type="entry name" value="SnoaL"/>
    <property type="match status" value="1"/>
</dbReference>
<name>A0A1M7UP13_9BRAD</name>
<feature type="chain" id="PRO_5013201232" evidence="1">
    <location>
        <begin position="29"/>
        <end position="168"/>
    </location>
</feature>
<dbReference type="Gene3D" id="3.10.450.50">
    <property type="match status" value="1"/>
</dbReference>
<evidence type="ECO:0000313" key="2">
    <source>
        <dbReference type="EMBL" id="SHN84635.1"/>
    </source>
</evidence>
<dbReference type="GO" id="GO:0030638">
    <property type="term" value="P:polyketide metabolic process"/>
    <property type="evidence" value="ECO:0007669"/>
    <property type="project" value="InterPro"/>
</dbReference>
<reference evidence="3" key="1">
    <citation type="submission" date="2016-11" db="EMBL/GenBank/DDBJ databases">
        <authorList>
            <person name="Varghese N."/>
            <person name="Submissions S."/>
        </authorList>
    </citation>
    <scope>NUCLEOTIDE SEQUENCE [LARGE SCALE GENOMIC DNA]</scope>
    <source>
        <strain evidence="3">GAS401</strain>
    </source>
</reference>
<organism evidence="2 3">
    <name type="scientific">Bradyrhizobium erythrophlei</name>
    <dbReference type="NCBI Taxonomy" id="1437360"/>
    <lineage>
        <taxon>Bacteria</taxon>
        <taxon>Pseudomonadati</taxon>
        <taxon>Pseudomonadota</taxon>
        <taxon>Alphaproteobacteria</taxon>
        <taxon>Hyphomicrobiales</taxon>
        <taxon>Nitrobacteraceae</taxon>
        <taxon>Bradyrhizobium</taxon>
    </lineage>
</organism>
<dbReference type="InterPro" id="IPR009959">
    <property type="entry name" value="Cyclase_SnoaL-like"/>
</dbReference>
<dbReference type="InterPro" id="IPR032710">
    <property type="entry name" value="NTF2-like_dom_sf"/>
</dbReference>